<dbReference type="GO" id="GO:0005634">
    <property type="term" value="C:nucleus"/>
    <property type="evidence" value="ECO:0007669"/>
    <property type="project" value="TreeGrafter"/>
</dbReference>
<name>A0A078A7D3_STYLE</name>
<dbReference type="Proteomes" id="UP000039865">
    <property type="component" value="Unassembled WGS sequence"/>
</dbReference>
<feature type="transmembrane region" description="Helical" evidence="1">
    <location>
        <begin position="328"/>
        <end position="348"/>
    </location>
</feature>
<evidence type="ECO:0000313" key="2">
    <source>
        <dbReference type="EMBL" id="CDW78160.1"/>
    </source>
</evidence>
<protein>
    <recommendedName>
        <fullName evidence="4">Transmembrane protein</fullName>
    </recommendedName>
</protein>
<gene>
    <name evidence="2" type="primary">Contig17241.g18358</name>
    <name evidence="2" type="ORF">STYLEM_7133</name>
</gene>
<dbReference type="AlphaFoldDB" id="A0A078A7D3"/>
<keyword evidence="1" id="KW-0812">Transmembrane</keyword>
<dbReference type="PANTHER" id="PTHR31398:SF0">
    <property type="entry name" value="MEIOTIC NUCLEAR DIVISION PROTEIN 1 HOMOLOG"/>
    <property type="match status" value="1"/>
</dbReference>
<keyword evidence="1" id="KW-0472">Membrane</keyword>
<dbReference type="PANTHER" id="PTHR31398">
    <property type="entry name" value="MEIOTIC NUCLEAR DIVISION PROTEIN 1 HOMOLOG"/>
    <property type="match status" value="1"/>
</dbReference>
<dbReference type="EMBL" id="CCKQ01006821">
    <property type="protein sequence ID" value="CDW78160.1"/>
    <property type="molecule type" value="Genomic_DNA"/>
</dbReference>
<proteinExistence type="predicted"/>
<dbReference type="OMA" id="CIDWSSI"/>
<dbReference type="InParanoid" id="A0A078A7D3"/>
<keyword evidence="1" id="KW-1133">Transmembrane helix</keyword>
<sequence length="674" mass="79100">MVLKGFRQFISGFDIYGHQVKLLYNGEDTRKSLLGGILSLISIGLMVWYFVVQIMDIAENKASIKQAQNPINLANADITIDNTNFDMVFLINTQRPMTQREIFSYIDFNVSFKSEEFVVNEYGDLEFKSTVKQLQMHLCPEDRMFNSTIYKNFTKAIDLRNGLYICLDSEEKFKLKGSENVITFQVDKCDQNFLDLAFPGTQCVNQENYKSDFLDNTKLYVFTSQQYFDFDEFDSDPIKINVHVDKYDFQYFRQYDITYNILLNKATGTDNKLHEQFEQFDKSFISTKISTTKILDRNKKRPDYFEIKFQVLNEQNIIERQANNFVQALSNVGGLAGILFGFIANLIAPIQEFLFYQSLLKKAFLVEKSKIQKEEGNQDFQSRKNSQENRHEIKKTLDNPDFHTYLSLIKKLKDRIPFIYSIKTAIKQKLQQIFCCKKQRFQQELYELGKDFIEKQFDISNILKDLRSFKMINSVLLSKFQRKLIPNFKKYLLTQKLYQQKQKDREIYEKKQLQTDNQSLIKSSPVTQLMIELFGHHKNPQNAYNQIVIEKIFMGKDQMPKDLSAQLYTGLLRQFIKLNIEKEFKGSNAQGPMNEEAITYGVDIYEDKNDVNKADQVENQFETKGKNHNDTFNSDDEKLGEISVLNGDISRAIRVQQIPKKVLQQDYPVDEYYD</sequence>
<reference evidence="2 3" key="1">
    <citation type="submission" date="2014-06" db="EMBL/GenBank/DDBJ databases">
        <authorList>
            <person name="Swart Estienne"/>
        </authorList>
    </citation>
    <scope>NUCLEOTIDE SEQUENCE [LARGE SCALE GENOMIC DNA]</scope>
    <source>
        <strain evidence="2 3">130c</strain>
    </source>
</reference>
<evidence type="ECO:0000256" key="1">
    <source>
        <dbReference type="SAM" id="Phobius"/>
    </source>
</evidence>
<evidence type="ECO:0008006" key="4">
    <source>
        <dbReference type="Google" id="ProtNLM"/>
    </source>
</evidence>
<keyword evidence="3" id="KW-1185">Reference proteome</keyword>
<feature type="transmembrane region" description="Helical" evidence="1">
    <location>
        <begin position="33"/>
        <end position="52"/>
    </location>
</feature>
<evidence type="ECO:0000313" key="3">
    <source>
        <dbReference type="Proteomes" id="UP000039865"/>
    </source>
</evidence>
<organism evidence="2 3">
    <name type="scientific">Stylonychia lemnae</name>
    <name type="common">Ciliate</name>
    <dbReference type="NCBI Taxonomy" id="5949"/>
    <lineage>
        <taxon>Eukaryota</taxon>
        <taxon>Sar</taxon>
        <taxon>Alveolata</taxon>
        <taxon>Ciliophora</taxon>
        <taxon>Intramacronucleata</taxon>
        <taxon>Spirotrichea</taxon>
        <taxon>Stichotrichia</taxon>
        <taxon>Sporadotrichida</taxon>
        <taxon>Oxytrichidae</taxon>
        <taxon>Stylonychinae</taxon>
        <taxon>Stylonychia</taxon>
    </lineage>
</organism>
<accession>A0A078A7D3</accession>
<dbReference type="GO" id="GO:0007131">
    <property type="term" value="P:reciprocal meiotic recombination"/>
    <property type="evidence" value="ECO:0007669"/>
    <property type="project" value="TreeGrafter"/>
</dbReference>